<keyword evidence="1" id="KW-0560">Oxidoreductase</keyword>
<dbReference type="GO" id="GO:0016491">
    <property type="term" value="F:oxidoreductase activity"/>
    <property type="evidence" value="ECO:0007669"/>
    <property type="project" value="UniProtKB-KW"/>
</dbReference>
<dbReference type="Gene3D" id="3.40.30.10">
    <property type="entry name" value="Glutaredoxin"/>
    <property type="match status" value="1"/>
</dbReference>
<evidence type="ECO:0000256" key="3">
    <source>
        <dbReference type="PIRSR" id="PIRSR000239-1"/>
    </source>
</evidence>
<dbReference type="GO" id="GO:0016209">
    <property type="term" value="F:antioxidant activity"/>
    <property type="evidence" value="ECO:0007669"/>
    <property type="project" value="InterPro"/>
</dbReference>
<dbReference type="InterPro" id="IPR036249">
    <property type="entry name" value="Thioredoxin-like_sf"/>
</dbReference>
<dbReference type="PIRSF" id="PIRSF000239">
    <property type="entry name" value="AHPC"/>
    <property type="match status" value="1"/>
</dbReference>
<gene>
    <name evidence="5" type="ORF">BIP78_0189</name>
</gene>
<dbReference type="SUPFAM" id="SSF52833">
    <property type="entry name" value="Thioredoxin-like"/>
    <property type="match status" value="1"/>
</dbReference>
<dbReference type="PROSITE" id="PS51352">
    <property type="entry name" value="THIOREDOXIN_2"/>
    <property type="match status" value="1"/>
</dbReference>
<feature type="domain" description="Thioredoxin" evidence="4">
    <location>
        <begin position="2"/>
        <end position="157"/>
    </location>
</feature>
<accession>A0A410FSD6</accession>
<dbReference type="AlphaFoldDB" id="A0A410FSD6"/>
<dbReference type="KEGG" id="bih:BIP78_0189"/>
<reference evidence="6" key="1">
    <citation type="submission" date="2018-12" db="EMBL/GenBank/DDBJ databases">
        <title>Complete genome sequence of an uncultured bacterium of the candidate phylum Bipolaricaulota.</title>
        <authorList>
            <person name="Kadnikov V.V."/>
            <person name="Mardanov A.V."/>
            <person name="Beletsky A.V."/>
            <person name="Frank Y.A."/>
            <person name="Karnachuk O.V."/>
            <person name="Ravin N.V."/>
        </authorList>
    </citation>
    <scope>NUCLEOTIDE SEQUENCE [LARGE SCALE GENOMIC DNA]</scope>
</reference>
<sequence length="157" mass="16886">MVKVGDRAPAFSLVDTERRPVKLDDFAGKSVVLAFYPGAFTKVCQKELCAFRDMLANLEALNAQVLGISVDSPWANGAFAAANRIPFPLLSDYTRAVSRQYGGVHEDFAGLPGFSVSKRAVFVVDGGGVVRYAWVSDDPGVEPPYAEIEAALSATQR</sequence>
<evidence type="ECO:0000313" key="6">
    <source>
        <dbReference type="Proteomes" id="UP000287233"/>
    </source>
</evidence>
<keyword evidence="2" id="KW-0676">Redox-active center</keyword>
<dbReference type="PANTHER" id="PTHR43110">
    <property type="entry name" value="THIOL PEROXIDASE"/>
    <property type="match status" value="1"/>
</dbReference>
<dbReference type="InterPro" id="IPR024706">
    <property type="entry name" value="Peroxiredoxin_AhpC-typ"/>
</dbReference>
<proteinExistence type="predicted"/>
<dbReference type="Proteomes" id="UP000287233">
    <property type="component" value="Chromosome"/>
</dbReference>
<protein>
    <submittedName>
        <fullName evidence="5">Alkyl hydroperoxide reductase subunit C-like protein</fullName>
    </submittedName>
</protein>
<dbReference type="InterPro" id="IPR050455">
    <property type="entry name" value="Tpx_Peroxidase_subfamily"/>
</dbReference>
<evidence type="ECO:0000256" key="1">
    <source>
        <dbReference type="ARBA" id="ARBA00023002"/>
    </source>
</evidence>
<dbReference type="Pfam" id="PF00578">
    <property type="entry name" value="AhpC-TSA"/>
    <property type="match status" value="1"/>
</dbReference>
<dbReference type="PANTHER" id="PTHR43110:SF1">
    <property type="entry name" value="THIOL PEROXIDASE"/>
    <property type="match status" value="1"/>
</dbReference>
<dbReference type="InterPro" id="IPR013766">
    <property type="entry name" value="Thioredoxin_domain"/>
</dbReference>
<evidence type="ECO:0000313" key="5">
    <source>
        <dbReference type="EMBL" id="QAA75957.1"/>
    </source>
</evidence>
<organism evidence="5 6">
    <name type="scientific">Bipolaricaulis sibiricus</name>
    <dbReference type="NCBI Taxonomy" id="2501609"/>
    <lineage>
        <taxon>Bacteria</taxon>
        <taxon>Candidatus Bipolaricaulota</taxon>
        <taxon>Candidatus Bipolaricaulia</taxon>
        <taxon>Candidatus Bipolaricaulales</taxon>
        <taxon>Candidatus Bipolaricaulaceae</taxon>
        <taxon>Candidatus Bipolaricaulis</taxon>
    </lineage>
</organism>
<evidence type="ECO:0000259" key="4">
    <source>
        <dbReference type="PROSITE" id="PS51352"/>
    </source>
</evidence>
<feature type="active site" description="Cysteine sulfenic acid (-SOH) intermediate; for peroxidase activity" evidence="3">
    <location>
        <position position="44"/>
    </location>
</feature>
<dbReference type="EMBL" id="CP034928">
    <property type="protein sequence ID" value="QAA75957.1"/>
    <property type="molecule type" value="Genomic_DNA"/>
</dbReference>
<evidence type="ECO:0000256" key="2">
    <source>
        <dbReference type="ARBA" id="ARBA00023284"/>
    </source>
</evidence>
<name>A0A410FSD6_BIPS1</name>
<dbReference type="InterPro" id="IPR000866">
    <property type="entry name" value="AhpC/TSA"/>
</dbReference>